<dbReference type="Gene3D" id="3.30.530.20">
    <property type="match status" value="1"/>
</dbReference>
<comment type="similarity">
    <text evidence="1">Belongs to the AHA1 family.</text>
</comment>
<dbReference type="SUPFAM" id="SSF55961">
    <property type="entry name" value="Bet v1-like"/>
    <property type="match status" value="1"/>
</dbReference>
<organism evidence="3 4">
    <name type="scientific">Actinomadura harenae</name>
    <dbReference type="NCBI Taxonomy" id="2483351"/>
    <lineage>
        <taxon>Bacteria</taxon>
        <taxon>Bacillati</taxon>
        <taxon>Actinomycetota</taxon>
        <taxon>Actinomycetes</taxon>
        <taxon>Streptosporangiales</taxon>
        <taxon>Thermomonosporaceae</taxon>
        <taxon>Actinomadura</taxon>
    </lineage>
</organism>
<dbReference type="InterPro" id="IPR023393">
    <property type="entry name" value="START-like_dom_sf"/>
</dbReference>
<dbReference type="Pfam" id="PF08327">
    <property type="entry name" value="AHSA1"/>
    <property type="match status" value="1"/>
</dbReference>
<dbReference type="InterPro" id="IPR013538">
    <property type="entry name" value="ASHA1/2-like_C"/>
</dbReference>
<keyword evidence="4" id="KW-1185">Reference proteome</keyword>
<name>A0A3M2LM93_9ACTN</name>
<proteinExistence type="inferred from homology"/>
<comment type="caution">
    <text evidence="3">The sequence shown here is derived from an EMBL/GenBank/DDBJ whole genome shotgun (WGS) entry which is preliminary data.</text>
</comment>
<evidence type="ECO:0000313" key="3">
    <source>
        <dbReference type="EMBL" id="RMI37653.1"/>
    </source>
</evidence>
<dbReference type="EMBL" id="RFFG01000102">
    <property type="protein sequence ID" value="RMI37653.1"/>
    <property type="molecule type" value="Genomic_DNA"/>
</dbReference>
<evidence type="ECO:0000313" key="4">
    <source>
        <dbReference type="Proteomes" id="UP000282674"/>
    </source>
</evidence>
<dbReference type="Proteomes" id="UP000282674">
    <property type="component" value="Unassembled WGS sequence"/>
</dbReference>
<evidence type="ECO:0000256" key="1">
    <source>
        <dbReference type="ARBA" id="ARBA00006817"/>
    </source>
</evidence>
<accession>A0A3M2LM93</accession>
<feature type="domain" description="Activator of Hsp90 ATPase homologue 1/2-like C-terminal" evidence="2">
    <location>
        <begin position="24"/>
        <end position="155"/>
    </location>
</feature>
<protein>
    <recommendedName>
        <fullName evidence="2">Activator of Hsp90 ATPase homologue 1/2-like C-terminal domain-containing protein</fullName>
    </recommendedName>
</protein>
<evidence type="ECO:0000259" key="2">
    <source>
        <dbReference type="Pfam" id="PF08327"/>
    </source>
</evidence>
<reference evidence="3 4" key="1">
    <citation type="submission" date="2018-10" db="EMBL/GenBank/DDBJ databases">
        <title>Isolation from soil.</title>
        <authorList>
            <person name="Hu J."/>
        </authorList>
    </citation>
    <scope>NUCLEOTIDE SEQUENCE [LARGE SCALE GENOMIC DNA]</scope>
    <source>
        <strain evidence="3 4">NEAU-Ht49</strain>
    </source>
</reference>
<gene>
    <name evidence="3" type="ORF">EBO15_35340</name>
</gene>
<dbReference type="AlphaFoldDB" id="A0A3M2LM93"/>
<sequence length="181" mass="20630">MTDDGTIERDGDRALFRYERRYDHPVGDTWRVITTPSEISQWMGVDVEAFDLRPDGKIIMVHSSPKGAQMRVEDRVIEVEPPRRLEHTYFNEMNPSAVVIWKVDEAGGGSTITLTHTMDLGEVRAAAQGQDIDPVMVLARNGAGWHHLLDMIAVRLRGEEVPEWTEEDRKALQKHYVELVP</sequence>